<feature type="domain" description="Serpin" evidence="4">
    <location>
        <begin position="1"/>
        <end position="385"/>
    </location>
</feature>
<gene>
    <name evidence="5" type="primary">ga20993</name>
    <name evidence="5" type="ORF">PR202_ga20993</name>
</gene>
<dbReference type="PROSITE" id="PS00284">
    <property type="entry name" value="SERPIN"/>
    <property type="match status" value="1"/>
</dbReference>
<dbReference type="Pfam" id="PF00079">
    <property type="entry name" value="Serpin"/>
    <property type="match status" value="2"/>
</dbReference>
<evidence type="ECO:0000259" key="4">
    <source>
        <dbReference type="SMART" id="SM00093"/>
    </source>
</evidence>
<comment type="caution">
    <text evidence="5">The sequence shown here is derived from an EMBL/GenBank/DDBJ whole genome shotgun (WGS) entry which is preliminary data.</text>
</comment>
<protein>
    <recommendedName>
        <fullName evidence="4">Serpin domain-containing protein</fullName>
    </recommendedName>
</protein>
<proteinExistence type="inferred from homology"/>
<evidence type="ECO:0000313" key="6">
    <source>
        <dbReference type="Proteomes" id="UP001054889"/>
    </source>
</evidence>
<keyword evidence="3" id="KW-0732">Signal</keyword>
<dbReference type="SMART" id="SM00093">
    <property type="entry name" value="SERPIN"/>
    <property type="match status" value="1"/>
</dbReference>
<evidence type="ECO:0000256" key="3">
    <source>
        <dbReference type="SAM" id="SignalP"/>
    </source>
</evidence>
<keyword evidence="6" id="KW-1185">Reference proteome</keyword>
<feature type="chain" id="PRO_5043405654" description="Serpin domain-containing protein" evidence="3">
    <location>
        <begin position="30"/>
        <end position="387"/>
    </location>
</feature>
<evidence type="ECO:0000256" key="1">
    <source>
        <dbReference type="ARBA" id="ARBA00009500"/>
    </source>
</evidence>
<reference evidence="5" key="2">
    <citation type="submission" date="2021-12" db="EMBL/GenBank/DDBJ databases">
        <title>Resequencing data analysis of finger millet.</title>
        <authorList>
            <person name="Hatakeyama M."/>
            <person name="Aluri S."/>
            <person name="Balachadran M.T."/>
            <person name="Sivarajan S.R."/>
            <person name="Poveda L."/>
            <person name="Shimizu-Inatsugi R."/>
            <person name="Schlapbach R."/>
            <person name="Sreeman S.M."/>
            <person name="Shimizu K.K."/>
        </authorList>
    </citation>
    <scope>NUCLEOTIDE SEQUENCE</scope>
</reference>
<dbReference type="PANTHER" id="PTHR11461:SF379">
    <property type="entry name" value="SERPIN DOMAIN-CONTAINING PROTEIN"/>
    <property type="match status" value="1"/>
</dbReference>
<sequence length="387" mass="41596">MGAAAAINLVFSPLSIYAALALAAAGAGGRTLKEILKALGVRSCSKLNELLGEATEQALADQLQSGGPNIAFACGVWHDEGWALLPEFQEAADASYKAEARAVDFRKKFLYNFAFHACNRRMQLVTSTAGSRQQRITSSTLSLVRPQLAWTRAFCSPAPSTSKETGMCRFPRSKPRWKSSSVSTAAPPTHRSCVQQGDILYLSMMGTRCSSSYRSPSEMVGGIQPKYSMCIFLPDVRDGLPELTDRITSSSGFPGDYLPDKPVPVGKFRLPKFKLSSSGGIRQALTDCLGIKNAFDAGEADFLNLANGEGSDMPLSMTEVAHKAMLEVNEKGASRATAATTFGMRILASRNPAKDVDFVADHPFMFFVIEEVSGAIMLAGHVLDPST</sequence>
<reference evidence="5" key="1">
    <citation type="journal article" date="2018" name="DNA Res.">
        <title>Multiple hybrid de novo genome assembly of finger millet, an orphan allotetraploid crop.</title>
        <authorList>
            <person name="Hatakeyama M."/>
            <person name="Aluri S."/>
            <person name="Balachadran M.T."/>
            <person name="Sivarajan S.R."/>
            <person name="Patrignani A."/>
            <person name="Gruter S."/>
            <person name="Poveda L."/>
            <person name="Shimizu-Inatsugi R."/>
            <person name="Baeten J."/>
            <person name="Francoijs K.J."/>
            <person name="Nataraja K.N."/>
            <person name="Reddy Y.A.N."/>
            <person name="Phadnis S."/>
            <person name="Ravikumar R.L."/>
            <person name="Schlapbach R."/>
            <person name="Sreeman S.M."/>
            <person name="Shimizu K.K."/>
        </authorList>
    </citation>
    <scope>NUCLEOTIDE SEQUENCE</scope>
</reference>
<dbReference type="GO" id="GO:0005615">
    <property type="term" value="C:extracellular space"/>
    <property type="evidence" value="ECO:0007669"/>
    <property type="project" value="InterPro"/>
</dbReference>
<dbReference type="AlphaFoldDB" id="A0AAV5CY16"/>
<dbReference type="Gene3D" id="2.30.39.10">
    <property type="entry name" value="Alpha-1-antitrypsin, domain 1"/>
    <property type="match status" value="2"/>
</dbReference>
<dbReference type="InterPro" id="IPR023795">
    <property type="entry name" value="Serpin_CS"/>
</dbReference>
<dbReference type="InterPro" id="IPR023796">
    <property type="entry name" value="Serpin_dom"/>
</dbReference>
<evidence type="ECO:0000256" key="2">
    <source>
        <dbReference type="RuleBase" id="RU000411"/>
    </source>
</evidence>
<dbReference type="Proteomes" id="UP001054889">
    <property type="component" value="Unassembled WGS sequence"/>
</dbReference>
<dbReference type="GO" id="GO:0004867">
    <property type="term" value="F:serine-type endopeptidase inhibitor activity"/>
    <property type="evidence" value="ECO:0007669"/>
    <property type="project" value="InterPro"/>
</dbReference>
<dbReference type="SUPFAM" id="SSF56574">
    <property type="entry name" value="Serpins"/>
    <property type="match status" value="1"/>
</dbReference>
<dbReference type="InterPro" id="IPR042185">
    <property type="entry name" value="Serpin_sf_2"/>
</dbReference>
<dbReference type="Gene3D" id="3.30.497.10">
    <property type="entry name" value="Antithrombin, subunit I, domain 2"/>
    <property type="match status" value="1"/>
</dbReference>
<feature type="signal peptide" evidence="3">
    <location>
        <begin position="1"/>
        <end position="29"/>
    </location>
</feature>
<accession>A0AAV5CY16</accession>
<dbReference type="InterPro" id="IPR042178">
    <property type="entry name" value="Serpin_sf_1"/>
</dbReference>
<dbReference type="InterPro" id="IPR036186">
    <property type="entry name" value="Serpin_sf"/>
</dbReference>
<name>A0AAV5CY16_ELECO</name>
<organism evidence="5 6">
    <name type="scientific">Eleusine coracana subsp. coracana</name>
    <dbReference type="NCBI Taxonomy" id="191504"/>
    <lineage>
        <taxon>Eukaryota</taxon>
        <taxon>Viridiplantae</taxon>
        <taxon>Streptophyta</taxon>
        <taxon>Embryophyta</taxon>
        <taxon>Tracheophyta</taxon>
        <taxon>Spermatophyta</taxon>
        <taxon>Magnoliopsida</taxon>
        <taxon>Liliopsida</taxon>
        <taxon>Poales</taxon>
        <taxon>Poaceae</taxon>
        <taxon>PACMAD clade</taxon>
        <taxon>Chloridoideae</taxon>
        <taxon>Cynodonteae</taxon>
        <taxon>Eleusininae</taxon>
        <taxon>Eleusine</taxon>
    </lineage>
</organism>
<evidence type="ECO:0000313" key="5">
    <source>
        <dbReference type="EMBL" id="GJN03538.1"/>
    </source>
</evidence>
<dbReference type="InterPro" id="IPR000215">
    <property type="entry name" value="Serpin_fam"/>
</dbReference>
<dbReference type="PANTHER" id="PTHR11461">
    <property type="entry name" value="SERINE PROTEASE INHIBITOR, SERPIN"/>
    <property type="match status" value="1"/>
</dbReference>
<dbReference type="EMBL" id="BQKI01000010">
    <property type="protein sequence ID" value="GJN03538.1"/>
    <property type="molecule type" value="Genomic_DNA"/>
</dbReference>
<comment type="similarity">
    <text evidence="1 2">Belongs to the serpin family.</text>
</comment>